<organism evidence="12 13">
    <name type="scientific">Afipia carboxydohydrogena</name>
    <name type="common">Pseudomonas carboxydohydrogena</name>
    <dbReference type="NCBI Taxonomy" id="290"/>
    <lineage>
        <taxon>Bacteria</taxon>
        <taxon>Pseudomonadati</taxon>
        <taxon>Pseudomonadota</taxon>
        <taxon>Alphaproteobacteria</taxon>
        <taxon>Hyphomicrobiales</taxon>
        <taxon>Nitrobacteraceae</taxon>
        <taxon>Afipia</taxon>
    </lineage>
</organism>
<evidence type="ECO:0000256" key="9">
    <source>
        <dbReference type="SAM" id="MobiDB-lite"/>
    </source>
</evidence>
<name>A0ABY8BQ11_AFICR</name>
<feature type="transmembrane region" description="Helical" evidence="10">
    <location>
        <begin position="163"/>
        <end position="184"/>
    </location>
</feature>
<dbReference type="PANTHER" id="PTHR37461">
    <property type="entry name" value="ANTI-SIGMA-K FACTOR RSKA"/>
    <property type="match status" value="1"/>
</dbReference>
<proteinExistence type="predicted"/>
<keyword evidence="13" id="KW-1185">Reference proteome</keyword>
<dbReference type="Gene3D" id="1.10.10.1320">
    <property type="entry name" value="Anti-sigma factor, zinc-finger domain"/>
    <property type="match status" value="1"/>
</dbReference>
<evidence type="ECO:0000256" key="4">
    <source>
        <dbReference type="ARBA" id="ARBA00022692"/>
    </source>
</evidence>
<comment type="subcellular location">
    <subcellularLocation>
        <location evidence="2">Cell membrane</location>
    </subcellularLocation>
    <subcellularLocation>
        <location evidence="1">Membrane</location>
        <topology evidence="1">Single-pass membrane protein</topology>
    </subcellularLocation>
</comment>
<evidence type="ECO:0000256" key="8">
    <source>
        <dbReference type="ARBA" id="ARBA00030803"/>
    </source>
</evidence>
<evidence type="ECO:0000256" key="7">
    <source>
        <dbReference type="ARBA" id="ARBA00029829"/>
    </source>
</evidence>
<dbReference type="InterPro" id="IPR041916">
    <property type="entry name" value="Anti_sigma_zinc_sf"/>
</dbReference>
<dbReference type="Proteomes" id="UP001213907">
    <property type="component" value="Chromosome"/>
</dbReference>
<evidence type="ECO:0000256" key="1">
    <source>
        <dbReference type="ARBA" id="ARBA00004167"/>
    </source>
</evidence>
<dbReference type="InterPro" id="IPR051474">
    <property type="entry name" value="Anti-sigma-K/W_factor"/>
</dbReference>
<gene>
    <name evidence="12" type="ORF">AFIC_002577</name>
</gene>
<dbReference type="Pfam" id="PF10099">
    <property type="entry name" value="RskA_C"/>
    <property type="match status" value="1"/>
</dbReference>
<dbReference type="RefSeq" id="WP_275246634.1">
    <property type="nucleotide sequence ID" value="NZ_BAABDX010000001.1"/>
</dbReference>
<reference evidence="12 13" key="1">
    <citation type="submission" date="2022-11" db="EMBL/GenBank/DDBJ databases">
        <authorList>
            <person name="Siebert D."/>
            <person name="Busche T."/>
            <person name="Saydam E."/>
            <person name="Kalinowski J."/>
            <person name="Ruckert C."/>
            <person name="Blombach B."/>
        </authorList>
    </citation>
    <scope>NUCLEOTIDE SEQUENCE [LARGE SCALE GENOMIC DNA]</scope>
    <source>
        <strain evidence="12 13">DSM 1083</strain>
    </source>
</reference>
<evidence type="ECO:0000256" key="2">
    <source>
        <dbReference type="ARBA" id="ARBA00004236"/>
    </source>
</evidence>
<keyword evidence="5 10" id="KW-1133">Transmembrane helix</keyword>
<evidence type="ECO:0000256" key="3">
    <source>
        <dbReference type="ARBA" id="ARBA00022475"/>
    </source>
</evidence>
<feature type="region of interest" description="Disordered" evidence="9">
    <location>
        <begin position="134"/>
        <end position="158"/>
    </location>
</feature>
<keyword evidence="6 10" id="KW-0472">Membrane</keyword>
<evidence type="ECO:0000256" key="6">
    <source>
        <dbReference type="ARBA" id="ARBA00023136"/>
    </source>
</evidence>
<accession>A0ABY8BQ11</accession>
<sequence length="327" mass="33662">MAYSEDHIALAAEYALGTLDADERALVETMLIVDPGFLALVHAWEHKLAPLHQMVSSVEPPAGVWNRIAAGMAQMEKETPPVPANDTGKDAVHAIDPVTLEMTSALEGRTPAAPAAMPELASEPAVADTISASAPPDLKSTEQSAFAGAPAVSPPAKGKSGSGFGVVMGAIAALLAAIAGLQIFHPSTLPAALRPKPEVRTVEVKIPPPPVAAQWVAALQSDARDPGFILTVDAASRRYTVRRVGPPPAAGKSYELWIVPGKYGEPRSIGVIDGEFTASGALAGVDAAAVNNSIYAVTVEAKGGSPSGKPTAQPLWAGKLYESVPAK</sequence>
<dbReference type="InterPro" id="IPR018764">
    <property type="entry name" value="RskA_C"/>
</dbReference>
<evidence type="ECO:0000256" key="10">
    <source>
        <dbReference type="SAM" id="Phobius"/>
    </source>
</evidence>
<dbReference type="PANTHER" id="PTHR37461:SF1">
    <property type="entry name" value="ANTI-SIGMA-K FACTOR RSKA"/>
    <property type="match status" value="1"/>
</dbReference>
<keyword evidence="4 10" id="KW-0812">Transmembrane</keyword>
<protein>
    <recommendedName>
        <fullName evidence="8">Regulator of SigK</fullName>
    </recommendedName>
    <alternativeName>
        <fullName evidence="7">Sigma-K anti-sigma factor RskA</fullName>
    </alternativeName>
</protein>
<evidence type="ECO:0000313" key="13">
    <source>
        <dbReference type="Proteomes" id="UP001213907"/>
    </source>
</evidence>
<dbReference type="EMBL" id="CP113162">
    <property type="protein sequence ID" value="WEF51014.1"/>
    <property type="molecule type" value="Genomic_DNA"/>
</dbReference>
<evidence type="ECO:0000256" key="5">
    <source>
        <dbReference type="ARBA" id="ARBA00022989"/>
    </source>
</evidence>
<evidence type="ECO:0000313" key="12">
    <source>
        <dbReference type="EMBL" id="WEF51014.1"/>
    </source>
</evidence>
<keyword evidence="3" id="KW-1003">Cell membrane</keyword>
<evidence type="ECO:0000259" key="11">
    <source>
        <dbReference type="Pfam" id="PF10099"/>
    </source>
</evidence>
<feature type="domain" description="Anti-sigma K factor RskA C-terminal" evidence="11">
    <location>
        <begin position="168"/>
        <end position="311"/>
    </location>
</feature>